<comment type="caution">
    <text evidence="7">The sequence shown here is derived from an EMBL/GenBank/DDBJ whole genome shotgun (WGS) entry which is preliminary data.</text>
</comment>
<keyword evidence="5" id="KW-0998">Cell outer membrane</keyword>
<comment type="subcellular location">
    <subcellularLocation>
        <location evidence="1">Cell outer membrane</location>
    </subcellularLocation>
</comment>
<dbReference type="SUPFAM" id="SSF48452">
    <property type="entry name" value="TPR-like"/>
    <property type="match status" value="1"/>
</dbReference>
<gene>
    <name evidence="7" type="ORF">RM697_02445</name>
</gene>
<evidence type="ECO:0000256" key="5">
    <source>
        <dbReference type="ARBA" id="ARBA00023237"/>
    </source>
</evidence>
<name>A0ABU2YI94_9FLAO</name>
<organism evidence="7 8">
    <name type="scientific">Microcosmobacter mediterraneus</name>
    <dbReference type="NCBI Taxonomy" id="3075607"/>
    <lineage>
        <taxon>Bacteria</taxon>
        <taxon>Pseudomonadati</taxon>
        <taxon>Bacteroidota</taxon>
        <taxon>Flavobacteriia</taxon>
        <taxon>Flavobacteriales</taxon>
        <taxon>Flavobacteriaceae</taxon>
        <taxon>Microcosmobacter</taxon>
    </lineage>
</organism>
<dbReference type="InterPro" id="IPR011990">
    <property type="entry name" value="TPR-like_helical_dom_sf"/>
</dbReference>
<dbReference type="Proteomes" id="UP001259492">
    <property type="component" value="Unassembled WGS sequence"/>
</dbReference>
<feature type="domain" description="RagB/SusD" evidence="6">
    <location>
        <begin position="357"/>
        <end position="497"/>
    </location>
</feature>
<protein>
    <submittedName>
        <fullName evidence="7">RagB/SusD family nutrient uptake outer membrane protein</fullName>
    </submittedName>
</protein>
<keyword evidence="8" id="KW-1185">Reference proteome</keyword>
<evidence type="ECO:0000313" key="8">
    <source>
        <dbReference type="Proteomes" id="UP001259492"/>
    </source>
</evidence>
<evidence type="ECO:0000256" key="4">
    <source>
        <dbReference type="ARBA" id="ARBA00023136"/>
    </source>
</evidence>
<evidence type="ECO:0000256" key="2">
    <source>
        <dbReference type="ARBA" id="ARBA00006275"/>
    </source>
</evidence>
<accession>A0ABU2YI94</accession>
<evidence type="ECO:0000313" key="7">
    <source>
        <dbReference type="EMBL" id="MDT0557490.1"/>
    </source>
</evidence>
<dbReference type="Gene3D" id="1.25.40.390">
    <property type="match status" value="1"/>
</dbReference>
<dbReference type="PROSITE" id="PS51257">
    <property type="entry name" value="PROKAR_LIPOPROTEIN"/>
    <property type="match status" value="1"/>
</dbReference>
<keyword evidence="4" id="KW-0472">Membrane</keyword>
<evidence type="ECO:0000256" key="3">
    <source>
        <dbReference type="ARBA" id="ARBA00022729"/>
    </source>
</evidence>
<dbReference type="EMBL" id="JAVRIA010000001">
    <property type="protein sequence ID" value="MDT0557490.1"/>
    <property type="molecule type" value="Genomic_DNA"/>
</dbReference>
<sequence length="497" mass="54240">MKKKNNLVVIALLVLLVGCSDSIDIRQPGRLDAENAFSTVTDLQLGLLGVYDQWDLTPEISLSANFCDEVSIGFDSGGQGLALYDFVLNAASDAARDFWVRNYRVNNRATLLIEAAANITPEANEQNQFNSILSQAHAIRAYANLELLTYFSPDPTNDNAPGTPVIDFIPGLDITPSRNTTGELWDYINSDLNLASTLSTEQSNTTFISRDAITAIRARAAITRGDYDTGATLASQLLASYPLANTTQYQLMFLDADNTEVILKLERTQNDNYDGQVNTGSVATGGGWAGSVFAFVDATITGGPYFEMDRSLFNALDPNDIRYTVNVAPTSIINPNYNTDPDPVNTDVIVIQKYQGSEGQPLMNDLKVFRSSEMLLILAEARAAQNNLTAAASLIDQLRDARFGSDQPTPSYGSQAEAFGAILDERRIELCFEGHRYKDLKRLGVSGNREISRDLTDCNNQSGACTLSANDYRFTLPIPIIEINANPGIGTEQNPGY</sequence>
<dbReference type="Pfam" id="PF07980">
    <property type="entry name" value="SusD_RagB"/>
    <property type="match status" value="1"/>
</dbReference>
<evidence type="ECO:0000259" key="6">
    <source>
        <dbReference type="Pfam" id="PF07980"/>
    </source>
</evidence>
<proteinExistence type="inferred from homology"/>
<evidence type="ECO:0000256" key="1">
    <source>
        <dbReference type="ARBA" id="ARBA00004442"/>
    </source>
</evidence>
<comment type="similarity">
    <text evidence="2">Belongs to the SusD family.</text>
</comment>
<keyword evidence="3" id="KW-0732">Signal</keyword>
<dbReference type="RefSeq" id="WP_311426256.1">
    <property type="nucleotide sequence ID" value="NZ_JAVRIA010000001.1"/>
</dbReference>
<dbReference type="InterPro" id="IPR012944">
    <property type="entry name" value="SusD_RagB_dom"/>
</dbReference>
<reference evidence="7 8" key="1">
    <citation type="submission" date="2023-09" db="EMBL/GenBank/DDBJ databases">
        <authorList>
            <person name="Rey-Velasco X."/>
        </authorList>
    </citation>
    <scope>NUCLEOTIDE SEQUENCE [LARGE SCALE GENOMIC DNA]</scope>
    <source>
        <strain evidence="7 8">W332</strain>
    </source>
</reference>